<keyword evidence="4 13" id="KW-0813">Transport</keyword>
<comment type="similarity">
    <text evidence="2 13">Belongs to the OXA1/ALB3/YidC family. Type 1 subfamily.</text>
</comment>
<evidence type="ECO:0000256" key="13">
    <source>
        <dbReference type="HAMAP-Rule" id="MF_01810"/>
    </source>
</evidence>
<dbReference type="InterPro" id="IPR001708">
    <property type="entry name" value="YidC/ALB3/OXA1/COX18"/>
</dbReference>
<dbReference type="GO" id="GO:0051205">
    <property type="term" value="P:protein insertion into membrane"/>
    <property type="evidence" value="ECO:0007669"/>
    <property type="project" value="TreeGrafter"/>
</dbReference>
<dbReference type="NCBIfam" id="TIGR03592">
    <property type="entry name" value="yidC_oxa1_cterm"/>
    <property type="match status" value="1"/>
</dbReference>
<evidence type="ECO:0000256" key="3">
    <source>
        <dbReference type="ARBA" id="ARBA00015325"/>
    </source>
</evidence>
<feature type="transmembrane region" description="Helical" evidence="13">
    <location>
        <begin position="378"/>
        <end position="399"/>
    </location>
</feature>
<dbReference type="Gene3D" id="2.70.98.90">
    <property type="match status" value="1"/>
</dbReference>
<evidence type="ECO:0000256" key="1">
    <source>
        <dbReference type="ARBA" id="ARBA00004429"/>
    </source>
</evidence>
<evidence type="ECO:0000313" key="17">
    <source>
        <dbReference type="EMBL" id="QJE95625.1"/>
    </source>
</evidence>
<feature type="region of interest" description="Disordered" evidence="14">
    <location>
        <begin position="41"/>
        <end position="65"/>
    </location>
</feature>
<evidence type="ECO:0000256" key="12">
    <source>
        <dbReference type="ARBA" id="ARBA00033342"/>
    </source>
</evidence>
<evidence type="ECO:0000256" key="6">
    <source>
        <dbReference type="ARBA" id="ARBA00022692"/>
    </source>
</evidence>
<keyword evidence="18" id="KW-1185">Reference proteome</keyword>
<dbReference type="KEGG" id="luo:HHL09_07425"/>
<dbReference type="CDD" id="cd20070">
    <property type="entry name" value="5TM_YidC_Alb3"/>
    <property type="match status" value="1"/>
</dbReference>
<protein>
    <recommendedName>
        <fullName evidence="3 13">Membrane protein insertase YidC</fullName>
    </recommendedName>
    <alternativeName>
        <fullName evidence="12 13">Foldase YidC</fullName>
    </alternativeName>
    <alternativeName>
        <fullName evidence="11 13">Membrane integrase YidC</fullName>
    </alternativeName>
    <alternativeName>
        <fullName evidence="13">Membrane protein YidC</fullName>
    </alternativeName>
</protein>
<dbReference type="InterPro" id="IPR038221">
    <property type="entry name" value="YidC_periplasmic_sf"/>
</dbReference>
<evidence type="ECO:0000256" key="7">
    <source>
        <dbReference type="ARBA" id="ARBA00022927"/>
    </source>
</evidence>
<dbReference type="NCBIfam" id="TIGR03593">
    <property type="entry name" value="yidC_nterm"/>
    <property type="match status" value="1"/>
</dbReference>
<reference evidence="17 18" key="1">
    <citation type="submission" date="2020-04" db="EMBL/GenBank/DDBJ databases">
        <title>Luteolibacter sp. G-1-1-1 isolated from soil.</title>
        <authorList>
            <person name="Dahal R.H."/>
        </authorList>
    </citation>
    <scope>NUCLEOTIDE SEQUENCE [LARGE SCALE GENOMIC DNA]</scope>
    <source>
        <strain evidence="17 18">G-1-1-1</strain>
    </source>
</reference>
<dbReference type="InterPro" id="IPR019998">
    <property type="entry name" value="Membr_insert_YidC"/>
</dbReference>
<dbReference type="InterPro" id="IPR028053">
    <property type="entry name" value="Membr_insert_YidC_N"/>
</dbReference>
<evidence type="ECO:0000256" key="8">
    <source>
        <dbReference type="ARBA" id="ARBA00022989"/>
    </source>
</evidence>
<dbReference type="CDD" id="cd19961">
    <property type="entry name" value="EcYidC-like_peri"/>
    <property type="match status" value="1"/>
</dbReference>
<feature type="transmembrane region" description="Helical" evidence="13">
    <location>
        <begin position="489"/>
        <end position="509"/>
    </location>
</feature>
<keyword evidence="9 13" id="KW-0472">Membrane</keyword>
<feature type="compositionally biased region" description="Basic residues" evidence="14">
    <location>
        <begin position="617"/>
        <end position="626"/>
    </location>
</feature>
<dbReference type="GO" id="GO:0032977">
    <property type="term" value="F:membrane insertase activity"/>
    <property type="evidence" value="ECO:0007669"/>
    <property type="project" value="InterPro"/>
</dbReference>
<feature type="domain" description="Membrane insertase YidC N-terminal" evidence="16">
    <location>
        <begin position="121"/>
        <end position="362"/>
    </location>
</feature>
<dbReference type="RefSeq" id="WP_169453938.1">
    <property type="nucleotide sequence ID" value="NZ_CP051774.1"/>
</dbReference>
<accession>A0A858RFY7</accession>
<dbReference type="InterPro" id="IPR028055">
    <property type="entry name" value="YidC/Oxa/ALB_C"/>
</dbReference>
<evidence type="ECO:0000256" key="4">
    <source>
        <dbReference type="ARBA" id="ARBA00022448"/>
    </source>
</evidence>
<feature type="domain" description="Membrane insertase YidC/Oxa/ALB C-terminal" evidence="15">
    <location>
        <begin position="380"/>
        <end position="565"/>
    </location>
</feature>
<evidence type="ECO:0000256" key="11">
    <source>
        <dbReference type="ARBA" id="ARBA00033245"/>
    </source>
</evidence>
<feature type="compositionally biased region" description="Low complexity" evidence="14">
    <location>
        <begin position="606"/>
        <end position="615"/>
    </location>
</feature>
<evidence type="ECO:0000256" key="14">
    <source>
        <dbReference type="SAM" id="MobiDB-lite"/>
    </source>
</evidence>
<sequence>MYDRKTWIVVVLCSVLLAVNLYFNSKNQAAVQAQKQKEAAELAASQPPAPTTTPEAKAEETGSMVEVDPPEQVAEVLATLETPETIFTFTSVGGGLKTAQVKNQTNGLLGPVMLNRHGSSPLGAIAEGPDRMEATNYTMVDEESVSGKSVVFRGKLPSGLWAKKTWSLVEGSNEGTPYMLDFKLQIENGRQEQMNLDSFSIFIGTATPLDTVERGEQTGFVVNDGRDFRFHSVSEFGKAWFGMRKERSLITQPVEKAIYAGVANQFFATVVRPMEVGESLLWAKVETTTLQADHHPVKTIRAGLRLPNATLSPGDQRTLTYQIFAGPKQNRVLRKMEDQFGGEWGTLMNYGFFSPFSRFMNWSLWWVHAGMTKISSKWSWGLAVLVLTLCLRTVIWPLYNRSNRSMKRMSKLKPEMDKLREKYPDDPQKMNQEMMGMYRKYGINPLGGCLPMFAQLPIFFGFYSMLLHAVEMRGQSFLWVTDLSQPDTVAHILGLPINPLPIVMAITSFGQMAMMPNTGGDKTQMMMIKFMPFFFLFICYNFASALALYWTTSNIFSIAQTWLSNRMPEPELKVKAGGTGKSFMERMVEKQAEMERMKQARGRVVDSGNGDDSGSTGKKRPPRTGG</sequence>
<dbReference type="InterPro" id="IPR047196">
    <property type="entry name" value="YidC_ALB_C"/>
</dbReference>
<dbReference type="PANTHER" id="PTHR12428:SF65">
    <property type="entry name" value="CYTOCHROME C OXIDASE ASSEMBLY PROTEIN COX18, MITOCHONDRIAL"/>
    <property type="match status" value="1"/>
</dbReference>
<organism evidence="17 18">
    <name type="scientific">Luteolibacter luteus</name>
    <dbReference type="NCBI Taxonomy" id="2728835"/>
    <lineage>
        <taxon>Bacteria</taxon>
        <taxon>Pseudomonadati</taxon>
        <taxon>Verrucomicrobiota</taxon>
        <taxon>Verrucomicrobiia</taxon>
        <taxon>Verrucomicrobiales</taxon>
        <taxon>Verrucomicrobiaceae</taxon>
        <taxon>Luteolibacter</taxon>
    </lineage>
</organism>
<evidence type="ECO:0000256" key="9">
    <source>
        <dbReference type="ARBA" id="ARBA00023136"/>
    </source>
</evidence>
<dbReference type="HAMAP" id="MF_01810">
    <property type="entry name" value="YidC_type1"/>
    <property type="match status" value="1"/>
</dbReference>
<feature type="transmembrane region" description="Helical" evidence="13">
    <location>
        <begin position="7"/>
        <end position="23"/>
    </location>
</feature>
<evidence type="ECO:0000313" key="18">
    <source>
        <dbReference type="Proteomes" id="UP000501812"/>
    </source>
</evidence>
<dbReference type="EMBL" id="CP051774">
    <property type="protein sequence ID" value="QJE95625.1"/>
    <property type="molecule type" value="Genomic_DNA"/>
</dbReference>
<gene>
    <name evidence="13 17" type="primary">yidC</name>
    <name evidence="17" type="ORF">HHL09_07425</name>
</gene>
<dbReference type="Pfam" id="PF14849">
    <property type="entry name" value="YidC_periplas"/>
    <property type="match status" value="1"/>
</dbReference>
<evidence type="ECO:0000256" key="5">
    <source>
        <dbReference type="ARBA" id="ARBA00022475"/>
    </source>
</evidence>
<evidence type="ECO:0000256" key="2">
    <source>
        <dbReference type="ARBA" id="ARBA00010527"/>
    </source>
</evidence>
<dbReference type="AlphaFoldDB" id="A0A858RFY7"/>
<keyword evidence="5 13" id="KW-1003">Cell membrane</keyword>
<feature type="transmembrane region" description="Helical" evidence="13">
    <location>
        <begin position="530"/>
        <end position="550"/>
    </location>
</feature>
<dbReference type="Pfam" id="PF02096">
    <property type="entry name" value="60KD_IMP"/>
    <property type="match status" value="1"/>
</dbReference>
<evidence type="ECO:0000259" key="16">
    <source>
        <dbReference type="Pfam" id="PF14849"/>
    </source>
</evidence>
<keyword evidence="7 13" id="KW-0653">Protein transport</keyword>
<dbReference type="PRINTS" id="PR01900">
    <property type="entry name" value="YIDCPROTEIN"/>
</dbReference>
<comment type="subcellular location">
    <subcellularLocation>
        <location evidence="1">Cell inner membrane</location>
        <topology evidence="1">Multi-pass membrane protein</topology>
    </subcellularLocation>
    <subcellularLocation>
        <location evidence="13">Cell membrane</location>
        <topology evidence="13">Multi-pass membrane protein</topology>
    </subcellularLocation>
</comment>
<evidence type="ECO:0000259" key="15">
    <source>
        <dbReference type="Pfam" id="PF02096"/>
    </source>
</evidence>
<keyword evidence="10 13" id="KW-0143">Chaperone</keyword>
<keyword evidence="6 13" id="KW-0812">Transmembrane</keyword>
<keyword evidence="8 13" id="KW-1133">Transmembrane helix</keyword>
<feature type="transmembrane region" description="Helical" evidence="13">
    <location>
        <begin position="443"/>
        <end position="469"/>
    </location>
</feature>
<feature type="region of interest" description="Disordered" evidence="14">
    <location>
        <begin position="592"/>
        <end position="626"/>
    </location>
</feature>
<dbReference type="GO" id="GO:0005886">
    <property type="term" value="C:plasma membrane"/>
    <property type="evidence" value="ECO:0007669"/>
    <property type="project" value="UniProtKB-SubCell"/>
</dbReference>
<dbReference type="Proteomes" id="UP000501812">
    <property type="component" value="Chromosome"/>
</dbReference>
<name>A0A858RFY7_9BACT</name>
<comment type="function">
    <text evidence="13">Required for the insertion and/or proper folding and/or complex formation of integral membrane proteins into the membrane. Involved in integration of membrane proteins that insert both dependently and independently of the Sec translocase complex, as well as at least some lipoproteins. Aids folding of multispanning membrane proteins.</text>
</comment>
<dbReference type="PANTHER" id="PTHR12428">
    <property type="entry name" value="OXA1"/>
    <property type="match status" value="1"/>
</dbReference>
<evidence type="ECO:0000256" key="10">
    <source>
        <dbReference type="ARBA" id="ARBA00023186"/>
    </source>
</evidence>
<dbReference type="GO" id="GO:0015031">
    <property type="term" value="P:protein transport"/>
    <property type="evidence" value="ECO:0007669"/>
    <property type="project" value="UniProtKB-KW"/>
</dbReference>
<proteinExistence type="inferred from homology"/>
<comment type="subunit">
    <text evidence="13">Interacts with the Sec translocase complex via SecD. Specifically interacts with transmembrane segments of nascent integral membrane proteins during membrane integration.</text>
</comment>